<feature type="region of interest" description="CPSase" evidence="13">
    <location>
        <begin position="1"/>
        <end position="193"/>
    </location>
</feature>
<dbReference type="PRINTS" id="PR00099">
    <property type="entry name" value="CPSGATASE"/>
</dbReference>
<dbReference type="GO" id="GO:0004359">
    <property type="term" value="F:glutaminase activity"/>
    <property type="evidence" value="ECO:0007669"/>
    <property type="project" value="RHEA"/>
</dbReference>
<comment type="pathway">
    <text evidence="2 13">Amino-acid biosynthesis; L-arginine biosynthesis; carbamoyl phosphate from bicarbonate: step 1/1.</text>
</comment>
<feature type="active site" description="Nucleophile" evidence="13">
    <location>
        <position position="270"/>
    </location>
</feature>
<comment type="pathway">
    <text evidence="1 13">Pyrimidine metabolism; UMP biosynthesis via de novo pathway; (S)-dihydroorotate from bicarbonate: step 1/3.</text>
</comment>
<comment type="catalytic activity">
    <reaction evidence="12 13">
        <text>L-glutamine + H2O = L-glutamate + NH4(+)</text>
        <dbReference type="Rhea" id="RHEA:15889"/>
        <dbReference type="ChEBI" id="CHEBI:15377"/>
        <dbReference type="ChEBI" id="CHEBI:28938"/>
        <dbReference type="ChEBI" id="CHEBI:29985"/>
        <dbReference type="ChEBI" id="CHEBI:58359"/>
    </reaction>
</comment>
<proteinExistence type="inferred from homology"/>
<feature type="binding site" evidence="13">
    <location>
        <position position="50"/>
    </location>
    <ligand>
        <name>L-glutamine</name>
        <dbReference type="ChEBI" id="CHEBI:58359"/>
    </ligand>
</feature>
<feature type="binding site" evidence="13">
    <location>
        <position position="312"/>
    </location>
    <ligand>
        <name>L-glutamine</name>
        <dbReference type="ChEBI" id="CHEBI:58359"/>
    </ligand>
</feature>
<organism evidence="15 16">
    <name type="scientific">Chitinimonas arctica</name>
    <dbReference type="NCBI Taxonomy" id="2594795"/>
    <lineage>
        <taxon>Bacteria</taxon>
        <taxon>Pseudomonadati</taxon>
        <taxon>Pseudomonadota</taxon>
        <taxon>Betaproteobacteria</taxon>
        <taxon>Neisseriales</taxon>
        <taxon>Chitinibacteraceae</taxon>
        <taxon>Chitinimonas</taxon>
    </lineage>
</organism>
<feature type="domain" description="Carbamoyl-phosphate synthase small subunit N-terminal" evidence="14">
    <location>
        <begin position="6"/>
        <end position="136"/>
    </location>
</feature>
<keyword evidence="7 13" id="KW-0547">Nucleotide-binding</keyword>
<evidence type="ECO:0000313" key="16">
    <source>
        <dbReference type="Proteomes" id="UP000317550"/>
    </source>
</evidence>
<keyword evidence="16" id="KW-1185">Reference proteome</keyword>
<feature type="active site" evidence="13">
    <location>
        <position position="354"/>
    </location>
</feature>
<feature type="binding site" evidence="13">
    <location>
        <position position="315"/>
    </location>
    <ligand>
        <name>L-glutamine</name>
        <dbReference type="ChEBI" id="CHEBI:58359"/>
    </ligand>
</feature>
<dbReference type="Gene3D" id="3.40.50.880">
    <property type="match status" value="1"/>
</dbReference>
<dbReference type="PROSITE" id="PS51273">
    <property type="entry name" value="GATASE_TYPE_1"/>
    <property type="match status" value="1"/>
</dbReference>
<evidence type="ECO:0000259" key="14">
    <source>
        <dbReference type="SMART" id="SM01097"/>
    </source>
</evidence>
<name>A0A516SHK2_9NEIS</name>
<dbReference type="GO" id="GO:0004088">
    <property type="term" value="F:carbamoyl-phosphate synthase (glutamine-hydrolyzing) activity"/>
    <property type="evidence" value="ECO:0007669"/>
    <property type="project" value="UniProtKB-UniRule"/>
</dbReference>
<dbReference type="FunFam" id="3.50.30.20:FF:000001">
    <property type="entry name" value="Carbamoyl-phosphate synthase small chain"/>
    <property type="match status" value="1"/>
</dbReference>
<comment type="similarity">
    <text evidence="3 13">Belongs to the CarA family.</text>
</comment>
<dbReference type="PRINTS" id="PR00097">
    <property type="entry name" value="ANTSNTHASEII"/>
</dbReference>
<dbReference type="GO" id="GO:0044205">
    <property type="term" value="P:'de novo' UMP biosynthetic process"/>
    <property type="evidence" value="ECO:0007669"/>
    <property type="project" value="UniProtKB-UniRule"/>
</dbReference>
<dbReference type="EMBL" id="CP041730">
    <property type="protein sequence ID" value="QDQ27632.1"/>
    <property type="molecule type" value="Genomic_DNA"/>
</dbReference>
<feature type="binding site" evidence="13">
    <location>
        <position position="244"/>
    </location>
    <ligand>
        <name>L-glutamine</name>
        <dbReference type="ChEBI" id="CHEBI:58359"/>
    </ligand>
</feature>
<gene>
    <name evidence="13 15" type="primary">carA</name>
    <name evidence="15" type="ORF">FNU76_15445</name>
</gene>
<dbReference type="AlphaFoldDB" id="A0A516SHK2"/>
<feature type="binding site" evidence="13">
    <location>
        <position position="314"/>
    </location>
    <ligand>
        <name>L-glutamine</name>
        <dbReference type="ChEBI" id="CHEBI:58359"/>
    </ligand>
</feature>
<dbReference type="RefSeq" id="WP_144279025.1">
    <property type="nucleotide sequence ID" value="NZ_CP041730.1"/>
</dbReference>
<dbReference type="Pfam" id="PF00117">
    <property type="entry name" value="GATase"/>
    <property type="match status" value="1"/>
</dbReference>
<comment type="subunit">
    <text evidence="13">Composed of two chains; the small (or glutamine) chain promotes the hydrolysis of glutamine to ammonia, which is used by the large (or ammonia) chain to synthesize carbamoyl phosphate. Tetramer of heterodimers (alpha,beta)4.</text>
</comment>
<evidence type="ECO:0000256" key="10">
    <source>
        <dbReference type="ARBA" id="ARBA00022975"/>
    </source>
</evidence>
<keyword evidence="8 13" id="KW-0067">ATP-binding</keyword>
<sequence length="380" mass="41115">MSQQRPKALLALADGTLFHGSSIGAHGHTVGEVVFNTALTGYQEILTDPSYCKQIVTLTYPHIGNVGVNREDAESNGVFAAGLIIRDLPLRASNFRMEETLDAYLVRTGTVAIADIDTRRLTRILREKGAQSGCIVAGPDALDVDRAIALARGFGSMAGQDLAKVVSTKTAYPWTTGEWKLGEGHVSQGEARFHVVAYDFGVKHNILRMLAERGCKLTVVPAETSAEDVLKLNPDGVFLSNGPGDPEPCEYAITAIRRFLEQKLPVFGICLGHQLLGLAVGGKTSKMKFGHHGANHPVQDLDDKRVLITSQNHGFQVDESSLPANVRITHRSLFDGTVQGIALTDRPAFSFQGHPEASPGPHDVAYLFDRFTAAMAQHQQ</sequence>
<dbReference type="Pfam" id="PF00988">
    <property type="entry name" value="CPSase_sm_chain"/>
    <property type="match status" value="1"/>
</dbReference>
<dbReference type="CDD" id="cd01744">
    <property type="entry name" value="GATase1_CPSase"/>
    <property type="match status" value="1"/>
</dbReference>
<keyword evidence="6 13" id="KW-0028">Amino-acid biosynthesis</keyword>
<evidence type="ECO:0000256" key="7">
    <source>
        <dbReference type="ARBA" id="ARBA00022741"/>
    </source>
</evidence>
<dbReference type="Gene3D" id="3.50.30.20">
    <property type="entry name" value="Carbamoyl-phosphate synthase small subunit, N-terminal domain"/>
    <property type="match status" value="1"/>
</dbReference>
<dbReference type="UniPathway" id="UPA00068">
    <property type="reaction ID" value="UER00171"/>
</dbReference>
<evidence type="ECO:0000256" key="1">
    <source>
        <dbReference type="ARBA" id="ARBA00004812"/>
    </source>
</evidence>
<protein>
    <recommendedName>
        <fullName evidence="13">Carbamoyl phosphate synthase small chain</fullName>
        <ecNumber evidence="13">6.3.5.5</ecNumber>
    </recommendedName>
    <alternativeName>
        <fullName evidence="13">Carbamoyl phosphate synthetase glutamine chain</fullName>
    </alternativeName>
</protein>
<dbReference type="InterPro" id="IPR002474">
    <property type="entry name" value="CarbamoylP_synth_ssu_N"/>
</dbReference>
<keyword evidence="5 13" id="KW-0436">Ligase</keyword>
<evidence type="ECO:0000256" key="2">
    <source>
        <dbReference type="ARBA" id="ARBA00005077"/>
    </source>
</evidence>
<evidence type="ECO:0000256" key="8">
    <source>
        <dbReference type="ARBA" id="ARBA00022840"/>
    </source>
</evidence>
<dbReference type="FunFam" id="3.40.50.880:FF:000011">
    <property type="entry name" value="Carbamoyl-phosphate synthase small chain"/>
    <property type="match status" value="1"/>
</dbReference>
<dbReference type="PANTHER" id="PTHR43418">
    <property type="entry name" value="MULTIFUNCTIONAL TRYPTOPHAN BIOSYNTHESIS PROTEIN-RELATED"/>
    <property type="match status" value="1"/>
</dbReference>
<evidence type="ECO:0000256" key="12">
    <source>
        <dbReference type="ARBA" id="ARBA00049285"/>
    </source>
</evidence>
<dbReference type="NCBIfam" id="TIGR01368">
    <property type="entry name" value="CPSaseIIsmall"/>
    <property type="match status" value="1"/>
</dbReference>
<dbReference type="InterPro" id="IPR050472">
    <property type="entry name" value="Anth_synth/Amidotransfase"/>
</dbReference>
<evidence type="ECO:0000313" key="15">
    <source>
        <dbReference type="EMBL" id="QDQ27632.1"/>
    </source>
</evidence>
<comment type="function">
    <text evidence="13">Small subunit of the glutamine-dependent carbamoyl phosphate synthetase (CPSase). CPSase catalyzes the formation of carbamoyl phosphate from the ammonia moiety of glutamine, carbonate, and phosphate donated by ATP, constituting the first step of 2 biosynthetic pathways, one leading to arginine and/or urea and the other to pyrimidine nucleotides. The small subunit (glutamine amidotransferase) binds and cleaves glutamine to supply the large subunit with the substrate ammonia.</text>
</comment>
<reference evidence="16" key="1">
    <citation type="submission" date="2019-07" db="EMBL/GenBank/DDBJ databases">
        <title>Chitinimonas sp. nov., isolated from Ny-Alesund, arctica soil.</title>
        <authorList>
            <person name="Xu Q."/>
            <person name="Peng F."/>
        </authorList>
    </citation>
    <scope>NUCLEOTIDE SEQUENCE [LARGE SCALE GENOMIC DNA]</scope>
    <source>
        <strain evidence="16">R3-44</strain>
    </source>
</reference>
<keyword evidence="10 13" id="KW-0665">Pyrimidine biosynthesis</keyword>
<keyword evidence="9 13" id="KW-0315">Glutamine amidotransferase</keyword>
<dbReference type="PRINTS" id="PR00096">
    <property type="entry name" value="GATASE"/>
</dbReference>
<dbReference type="GO" id="GO:0006541">
    <property type="term" value="P:glutamine metabolic process"/>
    <property type="evidence" value="ECO:0007669"/>
    <property type="project" value="InterPro"/>
</dbReference>
<dbReference type="InterPro" id="IPR036480">
    <property type="entry name" value="CarbP_synth_ssu_N_sf"/>
</dbReference>
<feature type="binding site" evidence="13">
    <location>
        <position position="242"/>
    </location>
    <ligand>
        <name>L-glutamine</name>
        <dbReference type="ChEBI" id="CHEBI:58359"/>
    </ligand>
</feature>
<dbReference type="InterPro" id="IPR029062">
    <property type="entry name" value="Class_I_gatase-like"/>
</dbReference>
<evidence type="ECO:0000256" key="6">
    <source>
        <dbReference type="ARBA" id="ARBA00022605"/>
    </source>
</evidence>
<dbReference type="OrthoDB" id="9804328at2"/>
<dbReference type="InterPro" id="IPR017926">
    <property type="entry name" value="GATASE"/>
</dbReference>
<dbReference type="GO" id="GO:0006526">
    <property type="term" value="P:L-arginine biosynthetic process"/>
    <property type="evidence" value="ECO:0007669"/>
    <property type="project" value="UniProtKB-UniRule"/>
</dbReference>
<accession>A0A516SHK2</accession>
<evidence type="ECO:0000256" key="3">
    <source>
        <dbReference type="ARBA" id="ARBA00007800"/>
    </source>
</evidence>
<dbReference type="UniPathway" id="UPA00070">
    <property type="reaction ID" value="UER00115"/>
</dbReference>
<keyword evidence="4 13" id="KW-0055">Arginine biosynthesis</keyword>
<evidence type="ECO:0000256" key="11">
    <source>
        <dbReference type="ARBA" id="ARBA00048816"/>
    </source>
</evidence>
<feature type="binding site" evidence="13">
    <location>
        <position position="271"/>
    </location>
    <ligand>
        <name>L-glutamine</name>
        <dbReference type="ChEBI" id="CHEBI:58359"/>
    </ligand>
</feature>
<dbReference type="EC" id="6.3.5.5" evidence="13"/>
<feature type="binding site" evidence="13">
    <location>
        <position position="274"/>
    </location>
    <ligand>
        <name>L-glutamine</name>
        <dbReference type="ChEBI" id="CHEBI:58359"/>
    </ligand>
</feature>
<dbReference type="PANTHER" id="PTHR43418:SF7">
    <property type="entry name" value="CARBAMOYL-PHOSPHATE SYNTHASE SMALL CHAIN"/>
    <property type="match status" value="1"/>
</dbReference>
<dbReference type="HAMAP" id="MF_01209">
    <property type="entry name" value="CPSase_S_chain"/>
    <property type="match status" value="1"/>
</dbReference>
<dbReference type="GO" id="GO:0005524">
    <property type="term" value="F:ATP binding"/>
    <property type="evidence" value="ECO:0007669"/>
    <property type="project" value="UniProtKB-UniRule"/>
</dbReference>
<evidence type="ECO:0000256" key="9">
    <source>
        <dbReference type="ARBA" id="ARBA00022962"/>
    </source>
</evidence>
<evidence type="ECO:0000256" key="13">
    <source>
        <dbReference type="HAMAP-Rule" id="MF_01209"/>
    </source>
</evidence>
<dbReference type="SMART" id="SM01097">
    <property type="entry name" value="CPSase_sm_chain"/>
    <property type="match status" value="1"/>
</dbReference>
<evidence type="ECO:0000256" key="5">
    <source>
        <dbReference type="ARBA" id="ARBA00022598"/>
    </source>
</evidence>
<feature type="active site" evidence="13">
    <location>
        <position position="356"/>
    </location>
</feature>
<dbReference type="InterPro" id="IPR035686">
    <property type="entry name" value="CPSase_GATase1"/>
</dbReference>
<evidence type="ECO:0000256" key="4">
    <source>
        <dbReference type="ARBA" id="ARBA00022571"/>
    </source>
</evidence>
<dbReference type="NCBIfam" id="NF009475">
    <property type="entry name" value="PRK12838.1"/>
    <property type="match status" value="1"/>
</dbReference>
<dbReference type="SUPFAM" id="SSF52021">
    <property type="entry name" value="Carbamoyl phosphate synthetase, small subunit N-terminal domain"/>
    <property type="match status" value="1"/>
</dbReference>
<comment type="catalytic activity">
    <reaction evidence="11 13">
        <text>hydrogencarbonate + L-glutamine + 2 ATP + H2O = carbamoyl phosphate + L-glutamate + 2 ADP + phosphate + 2 H(+)</text>
        <dbReference type="Rhea" id="RHEA:18633"/>
        <dbReference type="ChEBI" id="CHEBI:15377"/>
        <dbReference type="ChEBI" id="CHEBI:15378"/>
        <dbReference type="ChEBI" id="CHEBI:17544"/>
        <dbReference type="ChEBI" id="CHEBI:29985"/>
        <dbReference type="ChEBI" id="CHEBI:30616"/>
        <dbReference type="ChEBI" id="CHEBI:43474"/>
        <dbReference type="ChEBI" id="CHEBI:58228"/>
        <dbReference type="ChEBI" id="CHEBI:58359"/>
        <dbReference type="ChEBI" id="CHEBI:456216"/>
        <dbReference type="EC" id="6.3.5.5"/>
    </reaction>
</comment>
<dbReference type="InterPro" id="IPR006274">
    <property type="entry name" value="CarbamoylP_synth_ssu"/>
</dbReference>
<dbReference type="KEGG" id="cari:FNU76_15445"/>
<dbReference type="GO" id="GO:0006207">
    <property type="term" value="P:'de novo' pyrimidine nucleobase biosynthetic process"/>
    <property type="evidence" value="ECO:0007669"/>
    <property type="project" value="InterPro"/>
</dbReference>
<dbReference type="SUPFAM" id="SSF52317">
    <property type="entry name" value="Class I glutamine amidotransferase-like"/>
    <property type="match status" value="1"/>
</dbReference>
<dbReference type="Proteomes" id="UP000317550">
    <property type="component" value="Chromosome"/>
</dbReference>